<dbReference type="AlphaFoldDB" id="A0A929FB45"/>
<feature type="domain" description="HTH luxR-type" evidence="4">
    <location>
        <begin position="132"/>
        <end position="197"/>
    </location>
</feature>
<reference evidence="5" key="1">
    <citation type="submission" date="2020-10" db="EMBL/GenBank/DDBJ databases">
        <authorList>
            <person name="Castelo-Branco R."/>
            <person name="Eusebio N."/>
            <person name="Adriana R."/>
            <person name="Vieira A."/>
            <person name="Brugerolle De Fraissinette N."/>
            <person name="Rezende De Castro R."/>
            <person name="Schneider M.P."/>
            <person name="Vasconcelos V."/>
            <person name="Leao P.N."/>
        </authorList>
    </citation>
    <scope>NUCLEOTIDE SEQUENCE</scope>
    <source>
        <strain evidence="5">LEGE 11479</strain>
    </source>
</reference>
<sequence>MPRLSTGGDRYLNLLTQTEVESGVIELLTRLLKTAETEERIGSIIEVLITQALAYEAKGDLAGAIVPLERALNLAEPEGYVRIFAEHGELMAQLLREAMTRGSTPTYTEWLLTTLETWGQPQDAASAVAPSPQPLIEPLSQRELDVLRLLSTELSGPEIARELVVALSTVRTHTKRIYSKLNVTNRRAAVKRATELNLI</sequence>
<dbReference type="SUPFAM" id="SSF46894">
    <property type="entry name" value="C-terminal effector domain of the bipartite response regulators"/>
    <property type="match status" value="1"/>
</dbReference>
<dbReference type="GO" id="GO:0006355">
    <property type="term" value="P:regulation of DNA-templated transcription"/>
    <property type="evidence" value="ECO:0007669"/>
    <property type="project" value="InterPro"/>
</dbReference>
<dbReference type="PANTHER" id="PTHR44688">
    <property type="entry name" value="DNA-BINDING TRANSCRIPTIONAL ACTIVATOR DEVR_DOSR"/>
    <property type="match status" value="1"/>
</dbReference>
<protein>
    <recommendedName>
        <fullName evidence="4">HTH luxR-type domain-containing protein</fullName>
    </recommendedName>
</protein>
<dbReference type="InterPro" id="IPR000792">
    <property type="entry name" value="Tscrpt_reg_LuxR_C"/>
</dbReference>
<comment type="caution">
    <text evidence="5">The sequence shown here is derived from an EMBL/GenBank/DDBJ whole genome shotgun (WGS) entry which is preliminary data.</text>
</comment>
<dbReference type="Gene3D" id="1.25.40.10">
    <property type="entry name" value="Tetratricopeptide repeat domain"/>
    <property type="match status" value="1"/>
</dbReference>
<dbReference type="RefSeq" id="WP_193996698.1">
    <property type="nucleotide sequence ID" value="NZ_JADEXP010000565.1"/>
</dbReference>
<dbReference type="PRINTS" id="PR00038">
    <property type="entry name" value="HTHLUXR"/>
</dbReference>
<dbReference type="SUPFAM" id="SSF48452">
    <property type="entry name" value="TPR-like"/>
    <property type="match status" value="1"/>
</dbReference>
<dbReference type="InterPro" id="IPR041617">
    <property type="entry name" value="TPR_MalT"/>
</dbReference>
<dbReference type="PROSITE" id="PS50043">
    <property type="entry name" value="HTH_LUXR_2"/>
    <property type="match status" value="1"/>
</dbReference>
<evidence type="ECO:0000313" key="6">
    <source>
        <dbReference type="Proteomes" id="UP000615026"/>
    </source>
</evidence>
<keyword evidence="2" id="KW-0238">DNA-binding</keyword>
<accession>A0A929FB45</accession>
<dbReference type="EMBL" id="JADEXP010000565">
    <property type="protein sequence ID" value="MBE9070865.1"/>
    <property type="molecule type" value="Genomic_DNA"/>
</dbReference>
<dbReference type="Pfam" id="PF00196">
    <property type="entry name" value="GerE"/>
    <property type="match status" value="1"/>
</dbReference>
<proteinExistence type="predicted"/>
<dbReference type="Proteomes" id="UP000615026">
    <property type="component" value="Unassembled WGS sequence"/>
</dbReference>
<evidence type="ECO:0000256" key="3">
    <source>
        <dbReference type="ARBA" id="ARBA00023163"/>
    </source>
</evidence>
<keyword evidence="3" id="KW-0804">Transcription</keyword>
<dbReference type="InterPro" id="IPR011990">
    <property type="entry name" value="TPR-like_helical_dom_sf"/>
</dbReference>
<evidence type="ECO:0000256" key="2">
    <source>
        <dbReference type="ARBA" id="ARBA00023125"/>
    </source>
</evidence>
<dbReference type="InterPro" id="IPR036388">
    <property type="entry name" value="WH-like_DNA-bd_sf"/>
</dbReference>
<name>A0A929FB45_LEPEC</name>
<dbReference type="PANTHER" id="PTHR44688:SF16">
    <property type="entry name" value="DNA-BINDING TRANSCRIPTIONAL ACTIVATOR DEVR_DOSR"/>
    <property type="match status" value="1"/>
</dbReference>
<dbReference type="Gene3D" id="1.10.10.10">
    <property type="entry name" value="Winged helix-like DNA-binding domain superfamily/Winged helix DNA-binding domain"/>
    <property type="match status" value="1"/>
</dbReference>
<evidence type="ECO:0000259" key="4">
    <source>
        <dbReference type="PROSITE" id="PS50043"/>
    </source>
</evidence>
<organism evidence="5 6">
    <name type="scientific">Leptolyngbya cf. ectocarpi LEGE 11479</name>
    <dbReference type="NCBI Taxonomy" id="1828722"/>
    <lineage>
        <taxon>Bacteria</taxon>
        <taxon>Bacillati</taxon>
        <taxon>Cyanobacteriota</taxon>
        <taxon>Cyanophyceae</taxon>
        <taxon>Leptolyngbyales</taxon>
        <taxon>Leptolyngbyaceae</taxon>
        <taxon>Leptolyngbya group</taxon>
        <taxon>Leptolyngbya</taxon>
    </lineage>
</organism>
<dbReference type="CDD" id="cd06170">
    <property type="entry name" value="LuxR_C_like"/>
    <property type="match status" value="1"/>
</dbReference>
<evidence type="ECO:0000313" key="5">
    <source>
        <dbReference type="EMBL" id="MBE9070865.1"/>
    </source>
</evidence>
<gene>
    <name evidence="5" type="ORF">IQ260_29960</name>
</gene>
<dbReference type="GO" id="GO:0003677">
    <property type="term" value="F:DNA binding"/>
    <property type="evidence" value="ECO:0007669"/>
    <property type="project" value="UniProtKB-KW"/>
</dbReference>
<keyword evidence="6" id="KW-1185">Reference proteome</keyword>
<dbReference type="Pfam" id="PF17874">
    <property type="entry name" value="TPR_MalT"/>
    <property type="match status" value="1"/>
</dbReference>
<evidence type="ECO:0000256" key="1">
    <source>
        <dbReference type="ARBA" id="ARBA00023015"/>
    </source>
</evidence>
<dbReference type="InterPro" id="IPR016032">
    <property type="entry name" value="Sig_transdc_resp-reg_C-effctor"/>
</dbReference>
<dbReference type="SMART" id="SM00421">
    <property type="entry name" value="HTH_LUXR"/>
    <property type="match status" value="1"/>
</dbReference>
<keyword evidence="1" id="KW-0805">Transcription regulation</keyword>